<accession>A0ABV8S0B6</accession>
<dbReference type="EMBL" id="JBHSDY010000007">
    <property type="protein sequence ID" value="MFC4298902.1"/>
    <property type="molecule type" value="Genomic_DNA"/>
</dbReference>
<keyword evidence="2" id="KW-1003">Cell membrane</keyword>
<evidence type="ECO:0000256" key="5">
    <source>
        <dbReference type="ARBA" id="ARBA00023136"/>
    </source>
</evidence>
<name>A0ABV8S0B6_9BURK</name>
<keyword evidence="8" id="KW-1185">Reference proteome</keyword>
<protein>
    <submittedName>
        <fullName evidence="7">Branched-chain amino acid ABC transporter permease</fullName>
    </submittedName>
</protein>
<evidence type="ECO:0000256" key="6">
    <source>
        <dbReference type="SAM" id="Phobius"/>
    </source>
</evidence>
<sequence>MESPTLNTRAPRAAGMSWPTVLTALIFVLLLLVPVYAAVTDSAYVLLQFSRILVFALAAVGLNLALGYGGLVSFGHAMYIGIGAYCVAIASHYGADSGLLHLLLVVVVTALIAAPVGLIALRTHGIAFIMITLALAQMFYFLAVGLKQYGGDEGLPIRQLSRFGELTGSHVGLYLALLACLGASLLLLRRVIRSRFGLILRASSMDARRVRAVGTSPLAYRLLAYVLSAELCALAGFFLANLTAFASPAYMAWTSSGELIIMVLLGGAGTLIGPLVGAAGFLLLEEVLKGLTDHWMIIMGPIIVLIVLFLRNGIWGMIVSPKEH</sequence>
<dbReference type="InterPro" id="IPR043428">
    <property type="entry name" value="LivM-like"/>
</dbReference>
<feature type="transmembrane region" description="Helical" evidence="6">
    <location>
        <begin position="259"/>
        <end position="284"/>
    </location>
</feature>
<dbReference type="CDD" id="cd06581">
    <property type="entry name" value="TM_PBP1_LivM_like"/>
    <property type="match status" value="1"/>
</dbReference>
<dbReference type="PANTHER" id="PTHR30482">
    <property type="entry name" value="HIGH-AFFINITY BRANCHED-CHAIN AMINO ACID TRANSPORT SYSTEM PERMEASE"/>
    <property type="match status" value="1"/>
</dbReference>
<evidence type="ECO:0000313" key="7">
    <source>
        <dbReference type="EMBL" id="MFC4298902.1"/>
    </source>
</evidence>
<feature type="transmembrane region" description="Helical" evidence="6">
    <location>
        <begin position="218"/>
        <end position="239"/>
    </location>
</feature>
<evidence type="ECO:0000256" key="3">
    <source>
        <dbReference type="ARBA" id="ARBA00022692"/>
    </source>
</evidence>
<evidence type="ECO:0000256" key="2">
    <source>
        <dbReference type="ARBA" id="ARBA00022475"/>
    </source>
</evidence>
<evidence type="ECO:0000313" key="8">
    <source>
        <dbReference type="Proteomes" id="UP001595756"/>
    </source>
</evidence>
<keyword evidence="4 6" id="KW-1133">Transmembrane helix</keyword>
<dbReference type="Proteomes" id="UP001595756">
    <property type="component" value="Unassembled WGS sequence"/>
</dbReference>
<organism evidence="7 8">
    <name type="scientific">Castellaniella hirudinis</name>
    <dbReference type="NCBI Taxonomy" id="1144617"/>
    <lineage>
        <taxon>Bacteria</taxon>
        <taxon>Pseudomonadati</taxon>
        <taxon>Pseudomonadota</taxon>
        <taxon>Betaproteobacteria</taxon>
        <taxon>Burkholderiales</taxon>
        <taxon>Alcaligenaceae</taxon>
        <taxon>Castellaniella</taxon>
    </lineage>
</organism>
<feature type="transmembrane region" description="Helical" evidence="6">
    <location>
        <begin position="73"/>
        <end position="93"/>
    </location>
</feature>
<reference evidence="8" key="1">
    <citation type="journal article" date="2019" name="Int. J. Syst. Evol. Microbiol.">
        <title>The Global Catalogue of Microorganisms (GCM) 10K type strain sequencing project: providing services to taxonomists for standard genome sequencing and annotation.</title>
        <authorList>
            <consortium name="The Broad Institute Genomics Platform"/>
            <consortium name="The Broad Institute Genome Sequencing Center for Infectious Disease"/>
            <person name="Wu L."/>
            <person name="Ma J."/>
        </authorList>
    </citation>
    <scope>NUCLEOTIDE SEQUENCE [LARGE SCALE GENOMIC DNA]</scope>
    <source>
        <strain evidence="8">CGMCC 1.19029</strain>
    </source>
</reference>
<feature type="transmembrane region" description="Helical" evidence="6">
    <location>
        <begin position="166"/>
        <end position="188"/>
    </location>
</feature>
<feature type="transmembrane region" description="Helical" evidence="6">
    <location>
        <begin position="47"/>
        <end position="66"/>
    </location>
</feature>
<feature type="transmembrane region" description="Helical" evidence="6">
    <location>
        <begin position="296"/>
        <end position="318"/>
    </location>
</feature>
<comment type="subcellular location">
    <subcellularLocation>
        <location evidence="1">Cell membrane</location>
        <topology evidence="1">Multi-pass membrane protein</topology>
    </subcellularLocation>
</comment>
<feature type="transmembrane region" description="Helical" evidence="6">
    <location>
        <begin position="126"/>
        <end position="146"/>
    </location>
</feature>
<feature type="transmembrane region" description="Helical" evidence="6">
    <location>
        <begin position="99"/>
        <end position="119"/>
    </location>
</feature>
<dbReference type="InterPro" id="IPR001851">
    <property type="entry name" value="ABC_transp_permease"/>
</dbReference>
<gene>
    <name evidence="7" type="ORF">ACFO0J_12690</name>
</gene>
<dbReference type="PANTHER" id="PTHR30482:SF17">
    <property type="entry name" value="ABC TRANSPORTER ATP-BINDING PROTEIN"/>
    <property type="match status" value="1"/>
</dbReference>
<evidence type="ECO:0000256" key="1">
    <source>
        <dbReference type="ARBA" id="ARBA00004651"/>
    </source>
</evidence>
<proteinExistence type="predicted"/>
<evidence type="ECO:0000256" key="4">
    <source>
        <dbReference type="ARBA" id="ARBA00022989"/>
    </source>
</evidence>
<keyword evidence="5 6" id="KW-0472">Membrane</keyword>
<comment type="caution">
    <text evidence="7">The sequence shown here is derived from an EMBL/GenBank/DDBJ whole genome shotgun (WGS) entry which is preliminary data.</text>
</comment>
<keyword evidence="3 6" id="KW-0812">Transmembrane</keyword>
<dbReference type="Pfam" id="PF02653">
    <property type="entry name" value="BPD_transp_2"/>
    <property type="match status" value="1"/>
</dbReference>